<evidence type="ECO:0000256" key="6">
    <source>
        <dbReference type="ARBA" id="ARBA00022989"/>
    </source>
</evidence>
<evidence type="ECO:0000313" key="10">
    <source>
        <dbReference type="EMBL" id="MTH67312.1"/>
    </source>
</evidence>
<protein>
    <recommendedName>
        <fullName evidence="8">Autoinducer 2 import system permease protein LsrD</fullName>
    </recommendedName>
</protein>
<dbReference type="PANTHER" id="PTHR32196:SF71">
    <property type="entry name" value="AUTOINDUCER 2 IMPORT SYSTEM PERMEASE PROTEIN LSRD"/>
    <property type="match status" value="1"/>
</dbReference>
<name>A0A6I3M5C0_9MICO</name>
<keyword evidence="2" id="KW-0813">Transport</keyword>
<organism evidence="10 11">
    <name type="scientific">Agromyces bracchium</name>
    <dbReference type="NCBI Taxonomy" id="88376"/>
    <lineage>
        <taxon>Bacteria</taxon>
        <taxon>Bacillati</taxon>
        <taxon>Actinomycetota</taxon>
        <taxon>Actinomycetes</taxon>
        <taxon>Micrococcales</taxon>
        <taxon>Microbacteriaceae</taxon>
        <taxon>Agromyces</taxon>
    </lineage>
</organism>
<feature type="transmembrane region" description="Helical" evidence="9">
    <location>
        <begin position="264"/>
        <end position="284"/>
    </location>
</feature>
<dbReference type="OrthoDB" id="9808136at2"/>
<feature type="transmembrane region" description="Helical" evidence="9">
    <location>
        <begin position="119"/>
        <end position="135"/>
    </location>
</feature>
<dbReference type="InterPro" id="IPR001851">
    <property type="entry name" value="ABC_transp_permease"/>
</dbReference>
<keyword evidence="4" id="KW-0997">Cell inner membrane</keyword>
<sequence length="368" mass="38312">MPDTHEAPPTEREQHVLTAPVSTTSIATRSRTLSDSVPTTFGERVRDSIRYTRGRGALEIGIIFLAVLIGFIIAGLVAPNDFPFLAPSNLSGVISQSIPVLALLGIAAGILMIAGEFDLSLGANLGFSAIVFIRVSEEIGWGWGVAAALGSGIGIALVNGLIVVVTKIPSFIATLGMGFFWVGASFFVNGTAPAILSGAKDDVLTTLFVGDFGVFRMQLVWLLIMGVVGWLFLHRHKLGNHIFAVGGNAQAAKAISINPGRVKLLAFGIFGGLVAFAAILIAVRTNSMQPGSTVDYTLMAIAAAVVGGTSLLGGRGSIIGMIIGAALIRIIENGLILAKAPGFYIQLFVGLIIVVAAIFNKLMEGKAS</sequence>
<feature type="transmembrane region" description="Helical" evidence="9">
    <location>
        <begin position="215"/>
        <end position="233"/>
    </location>
</feature>
<keyword evidence="7 9" id="KW-0472">Membrane</keyword>
<evidence type="ECO:0000256" key="2">
    <source>
        <dbReference type="ARBA" id="ARBA00022448"/>
    </source>
</evidence>
<feature type="transmembrane region" description="Helical" evidence="9">
    <location>
        <begin position="90"/>
        <end position="112"/>
    </location>
</feature>
<proteinExistence type="predicted"/>
<evidence type="ECO:0000256" key="5">
    <source>
        <dbReference type="ARBA" id="ARBA00022692"/>
    </source>
</evidence>
<keyword evidence="5 9" id="KW-0812">Transmembrane</keyword>
<dbReference type="EMBL" id="WMLB01000008">
    <property type="protein sequence ID" value="MTH67312.1"/>
    <property type="molecule type" value="Genomic_DNA"/>
</dbReference>
<feature type="transmembrane region" description="Helical" evidence="9">
    <location>
        <begin position="343"/>
        <end position="363"/>
    </location>
</feature>
<evidence type="ECO:0000256" key="7">
    <source>
        <dbReference type="ARBA" id="ARBA00023136"/>
    </source>
</evidence>
<evidence type="ECO:0000256" key="9">
    <source>
        <dbReference type="SAM" id="Phobius"/>
    </source>
</evidence>
<evidence type="ECO:0000256" key="4">
    <source>
        <dbReference type="ARBA" id="ARBA00022519"/>
    </source>
</evidence>
<keyword evidence="11" id="KW-1185">Reference proteome</keyword>
<dbReference type="GO" id="GO:0022857">
    <property type="term" value="F:transmembrane transporter activity"/>
    <property type="evidence" value="ECO:0007669"/>
    <property type="project" value="InterPro"/>
</dbReference>
<dbReference type="PANTHER" id="PTHR32196">
    <property type="entry name" value="ABC TRANSPORTER PERMEASE PROTEIN YPHD-RELATED-RELATED"/>
    <property type="match status" value="1"/>
</dbReference>
<gene>
    <name evidence="10" type="ORF">GJ743_02870</name>
</gene>
<reference evidence="10 11" key="1">
    <citation type="submission" date="2019-11" db="EMBL/GenBank/DDBJ databases">
        <title>Agromyces kandeliae sp. nov., isolated from mangrove soil.</title>
        <authorList>
            <person name="Wang R."/>
        </authorList>
    </citation>
    <scope>NUCLEOTIDE SEQUENCE [LARGE SCALE GENOMIC DNA]</scope>
    <source>
        <strain evidence="10 11">JCM 11433</strain>
    </source>
</reference>
<evidence type="ECO:0000256" key="1">
    <source>
        <dbReference type="ARBA" id="ARBA00004651"/>
    </source>
</evidence>
<evidence type="ECO:0000313" key="11">
    <source>
        <dbReference type="Proteomes" id="UP000433071"/>
    </source>
</evidence>
<feature type="transmembrane region" description="Helical" evidence="9">
    <location>
        <begin position="141"/>
        <end position="164"/>
    </location>
</feature>
<dbReference type="Proteomes" id="UP000433071">
    <property type="component" value="Unassembled WGS sequence"/>
</dbReference>
<evidence type="ECO:0000256" key="3">
    <source>
        <dbReference type="ARBA" id="ARBA00022475"/>
    </source>
</evidence>
<evidence type="ECO:0000256" key="8">
    <source>
        <dbReference type="ARBA" id="ARBA00039381"/>
    </source>
</evidence>
<feature type="transmembrane region" description="Helical" evidence="9">
    <location>
        <begin position="56"/>
        <end position="78"/>
    </location>
</feature>
<feature type="transmembrane region" description="Helical" evidence="9">
    <location>
        <begin position="296"/>
        <end position="313"/>
    </location>
</feature>
<keyword evidence="3" id="KW-1003">Cell membrane</keyword>
<comment type="subcellular location">
    <subcellularLocation>
        <location evidence="1">Cell membrane</location>
        <topology evidence="1">Multi-pass membrane protein</topology>
    </subcellularLocation>
</comment>
<dbReference type="AlphaFoldDB" id="A0A6I3M5C0"/>
<keyword evidence="6 9" id="KW-1133">Transmembrane helix</keyword>
<feature type="transmembrane region" description="Helical" evidence="9">
    <location>
        <begin position="171"/>
        <end position="195"/>
    </location>
</feature>
<comment type="caution">
    <text evidence="10">The sequence shown here is derived from an EMBL/GenBank/DDBJ whole genome shotgun (WGS) entry which is preliminary data.</text>
</comment>
<accession>A0A6I3M5C0</accession>
<dbReference type="Pfam" id="PF02653">
    <property type="entry name" value="BPD_transp_2"/>
    <property type="match status" value="1"/>
</dbReference>
<dbReference type="CDD" id="cd06579">
    <property type="entry name" value="TM_PBP1_transp_AraH_like"/>
    <property type="match status" value="1"/>
</dbReference>
<dbReference type="GO" id="GO:0005886">
    <property type="term" value="C:plasma membrane"/>
    <property type="evidence" value="ECO:0007669"/>
    <property type="project" value="UniProtKB-SubCell"/>
</dbReference>